<name>A0A9W4K1L0_9EURO</name>
<dbReference type="EMBL" id="CAJVPG010000448">
    <property type="protein sequence ID" value="CAG8425509.1"/>
    <property type="molecule type" value="Genomic_DNA"/>
</dbReference>
<gene>
    <name evidence="1" type="ORF">PSALAMII_LOCUS10348</name>
</gene>
<evidence type="ECO:0000313" key="1">
    <source>
        <dbReference type="EMBL" id="CAG8425509.1"/>
    </source>
</evidence>
<dbReference type="AlphaFoldDB" id="A0A9W4K1L0"/>
<dbReference type="PANTHER" id="PTHR37535:SF3">
    <property type="entry name" value="FLUG DOMAIN-CONTAINING PROTEIN"/>
    <property type="match status" value="1"/>
</dbReference>
<dbReference type="Proteomes" id="UP001152649">
    <property type="component" value="Unassembled WGS sequence"/>
</dbReference>
<proteinExistence type="predicted"/>
<dbReference type="OrthoDB" id="1740265at2759"/>
<keyword evidence="2" id="KW-1185">Reference proteome</keyword>
<comment type="caution">
    <text evidence="1">The sequence shown here is derived from an EMBL/GenBank/DDBJ whole genome shotgun (WGS) entry which is preliminary data.</text>
</comment>
<dbReference type="InterPro" id="IPR021842">
    <property type="entry name" value="DUF3435"/>
</dbReference>
<evidence type="ECO:0000313" key="2">
    <source>
        <dbReference type="Proteomes" id="UP001152649"/>
    </source>
</evidence>
<dbReference type="PANTHER" id="PTHR37535">
    <property type="entry name" value="FLUG DOMAIN PROTEIN"/>
    <property type="match status" value="1"/>
</dbReference>
<accession>A0A9W4K1L0</accession>
<protein>
    <submittedName>
        <fullName evidence="1">Uncharacterized protein</fullName>
    </submittedName>
</protein>
<dbReference type="Pfam" id="PF11917">
    <property type="entry name" value="DUF3435"/>
    <property type="match status" value="2"/>
</dbReference>
<reference evidence="1" key="1">
    <citation type="submission" date="2021-07" db="EMBL/GenBank/DDBJ databases">
        <authorList>
            <person name="Branca A.L. A."/>
        </authorList>
    </citation>
    <scope>NUCLEOTIDE SEQUENCE</scope>
</reference>
<organism evidence="1 2">
    <name type="scientific">Penicillium salamii</name>
    <dbReference type="NCBI Taxonomy" id="1612424"/>
    <lineage>
        <taxon>Eukaryota</taxon>
        <taxon>Fungi</taxon>
        <taxon>Dikarya</taxon>
        <taxon>Ascomycota</taxon>
        <taxon>Pezizomycotina</taxon>
        <taxon>Eurotiomycetes</taxon>
        <taxon>Eurotiomycetidae</taxon>
        <taxon>Eurotiales</taxon>
        <taxon>Aspergillaceae</taxon>
        <taxon>Penicillium</taxon>
    </lineage>
</organism>
<sequence length="377" mass="44710">MSITLIKLKYYDFLGKKEYLKSLYVVRKENVIIFLEWLLYNSKIKKFSSLHENWWLWYLIELFNLDRSVGEKLVMNIDDLYIILYHYWTKDTTPYPDNRQIIQLAFLLLTSVYTASRLGADEDLKTLCYNHISLLLLPNPGSICDHLMIEVDLRHTKDHNRKKKSKIYLMSEVKQPFFDIVVLVVAIAFLDNAFESNICLMEDIYASQVEPPQHSLQLRFMKEKHNVPICRQPISTHYSISTHKIKPLKYHMYLYYLKRLSLTTIKSNHYINPRTPSHYKDLLTTIQKSLSTHPKIISLQELYDSLTKEAKELYRSIKNIASTKIEELKAKTEATLRYTKARLKKNTFDRAHNEFFTIIDILEINKQLDPSFLDIKK</sequence>